<feature type="transmembrane region" description="Helical" evidence="1">
    <location>
        <begin position="27"/>
        <end position="46"/>
    </location>
</feature>
<accession>A0A936Z8F8</accession>
<protein>
    <submittedName>
        <fullName evidence="2">Uncharacterized protein</fullName>
    </submittedName>
</protein>
<dbReference type="RefSeq" id="WP_202055410.1">
    <property type="nucleotide sequence ID" value="NZ_JAEQMY010000002.1"/>
</dbReference>
<reference evidence="2" key="1">
    <citation type="submission" date="2021-01" db="EMBL/GenBank/DDBJ databases">
        <title>Microvirga sp.</title>
        <authorList>
            <person name="Kim M.K."/>
        </authorList>
    </citation>
    <scope>NUCLEOTIDE SEQUENCE</scope>
    <source>
        <strain evidence="2">5420S-16</strain>
    </source>
</reference>
<name>A0A936Z8F8_9HYPH</name>
<organism evidence="2 3">
    <name type="scientific">Microvirga aerilata</name>
    <dbReference type="NCBI Taxonomy" id="670292"/>
    <lineage>
        <taxon>Bacteria</taxon>
        <taxon>Pseudomonadati</taxon>
        <taxon>Pseudomonadota</taxon>
        <taxon>Alphaproteobacteria</taxon>
        <taxon>Hyphomicrobiales</taxon>
        <taxon>Methylobacteriaceae</taxon>
        <taxon>Microvirga</taxon>
    </lineage>
</organism>
<dbReference type="EMBL" id="JAEQMY010000002">
    <property type="protein sequence ID" value="MBL0402715.1"/>
    <property type="molecule type" value="Genomic_DNA"/>
</dbReference>
<dbReference type="AlphaFoldDB" id="A0A936Z8F8"/>
<keyword evidence="1" id="KW-0472">Membrane</keyword>
<proteinExistence type="predicted"/>
<keyword evidence="1" id="KW-1133">Transmembrane helix</keyword>
<gene>
    <name evidence="2" type="ORF">JKG68_01915</name>
</gene>
<evidence type="ECO:0000256" key="1">
    <source>
        <dbReference type="SAM" id="Phobius"/>
    </source>
</evidence>
<dbReference type="Proteomes" id="UP000605848">
    <property type="component" value="Unassembled WGS sequence"/>
</dbReference>
<evidence type="ECO:0000313" key="2">
    <source>
        <dbReference type="EMBL" id="MBL0402715.1"/>
    </source>
</evidence>
<comment type="caution">
    <text evidence="2">The sequence shown here is derived from an EMBL/GenBank/DDBJ whole genome shotgun (WGS) entry which is preliminary data.</text>
</comment>
<keyword evidence="3" id="KW-1185">Reference proteome</keyword>
<evidence type="ECO:0000313" key="3">
    <source>
        <dbReference type="Proteomes" id="UP000605848"/>
    </source>
</evidence>
<sequence>MPVDLQPPKKPSQPVTVLPHSLLDRSLNWLALVVGIGLCVWAANYGSSLLT</sequence>
<keyword evidence="1" id="KW-0812">Transmembrane</keyword>